<evidence type="ECO:0000256" key="1">
    <source>
        <dbReference type="ARBA" id="ARBA00004389"/>
    </source>
</evidence>
<dbReference type="InterPro" id="IPR001296">
    <property type="entry name" value="Glyco_trans_1"/>
</dbReference>
<comment type="similarity">
    <text evidence="3 14">Belongs to the glycosyltransferase group 1 family. Glycosyltransferase 4 subfamily.</text>
</comment>
<dbReference type="WBParaSite" id="MBELARI_LOCUS10827">
    <property type="protein sequence ID" value="MBELARI_LOCUS10827"/>
    <property type="gene ID" value="MBELARI_LOCUS10827"/>
</dbReference>
<evidence type="ECO:0000259" key="15">
    <source>
        <dbReference type="Pfam" id="PF00534"/>
    </source>
</evidence>
<feature type="domain" description="Glycosyl transferase family 1" evidence="15">
    <location>
        <begin position="250"/>
        <end position="430"/>
    </location>
</feature>
<dbReference type="PANTHER" id="PTHR45919">
    <property type="entry name" value="GDP-MAN:MAN(3)GLCNAC(2)-PP-DOL ALPHA-1,2-MANNOSYLTRANSFERASE"/>
    <property type="match status" value="1"/>
</dbReference>
<name>A0AAF3EA81_9BILA</name>
<evidence type="ECO:0000256" key="13">
    <source>
        <dbReference type="ARBA" id="ARBA00045128"/>
    </source>
</evidence>
<dbReference type="GO" id="GO:0006487">
    <property type="term" value="P:protein N-linked glycosylation"/>
    <property type="evidence" value="ECO:0007669"/>
    <property type="project" value="TreeGrafter"/>
</dbReference>
<evidence type="ECO:0000256" key="12">
    <source>
        <dbReference type="ARBA" id="ARBA00045065"/>
    </source>
</evidence>
<comment type="pathway">
    <text evidence="2 14">Protein modification; protein glycosylation.</text>
</comment>
<dbReference type="PANTHER" id="PTHR45919:SF1">
    <property type="entry name" value="GDP-MAN:MAN(3)GLCNAC(2)-PP-DOL ALPHA-1,2-MANNOSYLTRANSFERASE"/>
    <property type="match status" value="1"/>
</dbReference>
<feature type="domain" description="ALG11 mannosyltransferase N-terminal" evidence="16">
    <location>
        <begin position="14"/>
        <end position="226"/>
    </location>
</feature>
<keyword evidence="11 14" id="KW-0472">Membrane</keyword>
<dbReference type="EC" id="2.4.1.131" evidence="4 14"/>
<evidence type="ECO:0000256" key="2">
    <source>
        <dbReference type="ARBA" id="ARBA00004922"/>
    </source>
</evidence>
<evidence type="ECO:0000256" key="8">
    <source>
        <dbReference type="ARBA" id="ARBA00022692"/>
    </source>
</evidence>
<dbReference type="GO" id="GO:0005789">
    <property type="term" value="C:endoplasmic reticulum membrane"/>
    <property type="evidence" value="ECO:0007669"/>
    <property type="project" value="UniProtKB-SubCell"/>
</dbReference>
<dbReference type="Proteomes" id="UP000887575">
    <property type="component" value="Unassembled WGS sequence"/>
</dbReference>
<evidence type="ECO:0000256" key="10">
    <source>
        <dbReference type="ARBA" id="ARBA00022989"/>
    </source>
</evidence>
<keyword evidence="8 14" id="KW-0812">Transmembrane</keyword>
<evidence type="ECO:0000256" key="3">
    <source>
        <dbReference type="ARBA" id="ARBA00009481"/>
    </source>
</evidence>
<comment type="function">
    <text evidence="13">GDP-Man:Man(3)GlcNAc(2)-PP-Dol alpha-1,2-mannosyltransferase that operates in the biosynthetic pathway of dolichol-linked oligosaccharides, the glycan precursors employed in protein asparagine (N)-glycosylation. The assembly of dolichol-linked oligosaccharides begins on the cytosolic side of the endoplasmic reticulum membrane and finishes in its lumen. The sequential addition of sugars to dolichol pyrophosphate produces dolichol-linked oligosaccharides containing fourteen sugars, including two GlcNAcs, nine mannoses and three glucoses. Once assembled, the oligosaccharide is transferred from the lipid to nascent proteins by oligosaccharyltransferases. Catalyzes, on the cytoplasmic face of the endoplasmic reticulum, the addition of the fourth and fifth mannose residues to the dolichol-linked oligosaccharide chain, to produce Man(5)GlcNAc(2)-PP-dolichol core oligosaccharide. Man(5)GlcNAc(2)-PP-dolichol is a substrate for ALG3, the following enzyme in the biosynthetic pathway.</text>
</comment>
<keyword evidence="6 14" id="KW-0328">Glycosyltransferase</keyword>
<dbReference type="Gene3D" id="3.40.50.2000">
    <property type="entry name" value="Glycogen Phosphorylase B"/>
    <property type="match status" value="1"/>
</dbReference>
<comment type="subcellular location">
    <subcellularLocation>
        <location evidence="1">Endoplasmic reticulum membrane</location>
        <topology evidence="1">Single-pass membrane protein</topology>
    </subcellularLocation>
</comment>
<proteinExistence type="inferred from homology"/>
<keyword evidence="17" id="KW-1185">Reference proteome</keyword>
<dbReference type="Pfam" id="PF15924">
    <property type="entry name" value="ALG11_N"/>
    <property type="match status" value="1"/>
</dbReference>
<organism evidence="17 18">
    <name type="scientific">Mesorhabditis belari</name>
    <dbReference type="NCBI Taxonomy" id="2138241"/>
    <lineage>
        <taxon>Eukaryota</taxon>
        <taxon>Metazoa</taxon>
        <taxon>Ecdysozoa</taxon>
        <taxon>Nematoda</taxon>
        <taxon>Chromadorea</taxon>
        <taxon>Rhabditida</taxon>
        <taxon>Rhabditina</taxon>
        <taxon>Rhabditomorpha</taxon>
        <taxon>Rhabditoidea</taxon>
        <taxon>Rhabditidae</taxon>
        <taxon>Mesorhabditinae</taxon>
        <taxon>Mesorhabditis</taxon>
    </lineage>
</organism>
<keyword evidence="7 14" id="KW-0808">Transferase</keyword>
<dbReference type="CDD" id="cd03806">
    <property type="entry name" value="GT4_ALG11-like"/>
    <property type="match status" value="1"/>
</dbReference>
<evidence type="ECO:0000256" key="7">
    <source>
        <dbReference type="ARBA" id="ARBA00022679"/>
    </source>
</evidence>
<evidence type="ECO:0000313" key="18">
    <source>
        <dbReference type="WBParaSite" id="MBELARI_LOCUS10827"/>
    </source>
</evidence>
<evidence type="ECO:0000256" key="5">
    <source>
        <dbReference type="ARBA" id="ARBA00022018"/>
    </source>
</evidence>
<keyword evidence="10 14" id="KW-1133">Transmembrane helix</keyword>
<sequence>MLAVYFRRRRVSGTIAFFHPYCNAGGGGERVLWCAIKAMQQRNASSKQNAALKFRIYSGDVDATKEQILLKARQRFNIEIDPKDVDFVFLRLRRLVEADLYPVFTLLFQIFAGGILAFEALCRLNPEVMIDSMGYPLSLPVFRFFGGAKVAAYVHYPVISSDMIKVVAERRAAFNNADLVAKNPLLASVKLRYYQLLAYLYGLIGSTADVVMANGTWTADHISQIWKRKDIEIVFPPCDVESLLSIESTAEERLENDSEVQVLSIGQIRPEKNHALQIEIIKLLDDRLKETGFAIKAKLRIVGGCRHAEDLQRVEQLKAYAQKIGATKLVNWSLNVPYDVLLENLSSSLISIHTMWNEHFGISVVEGVAAGTIMVAHNSGGPLMDIVVPATGNNRVGYLAATAQEYADQILEIIKLSKEERSAIRERARTKSKDFNEELFAQKWLQLVLLKFGGPHQLKVLNFEISSFAMSPVYDSGVQ</sequence>
<evidence type="ECO:0000313" key="17">
    <source>
        <dbReference type="Proteomes" id="UP000887575"/>
    </source>
</evidence>
<comment type="catalytic activity">
    <reaction evidence="12 14">
        <text>an alpha-D-Man-(1-&gt;3)-[alpha-D-Man-(1-&gt;6)]-beta-D-Man-(1-&gt;4)-beta-D-GlcNAc-(1-&gt;4)-alpha-D-GlcNAc-diphospho-di-trans,poly-cis-dolichol + 2 GDP-alpha-D-mannose = an alpha-D-Man-(1-&gt;2)-alpha-D-Man-(1-&gt;2)-alpha-D-Man-(1-&gt;3)-[alpha-D-Man-(1-&gt;6)]-beta-D-Man-(1-&gt;4)-beta-D-GlcNAc-(1-&gt;4)-alpha-D-GlcNAc-diphospho-di-trans,poly-cis-dolichol + 2 GDP + 2 H(+)</text>
        <dbReference type="Rhea" id="RHEA:29523"/>
        <dbReference type="Rhea" id="RHEA-COMP:19515"/>
        <dbReference type="Rhea" id="RHEA-COMP:19516"/>
        <dbReference type="ChEBI" id="CHEBI:15378"/>
        <dbReference type="ChEBI" id="CHEBI:57527"/>
        <dbReference type="ChEBI" id="CHEBI:58189"/>
        <dbReference type="ChEBI" id="CHEBI:132511"/>
        <dbReference type="ChEBI" id="CHEBI:132515"/>
        <dbReference type="EC" id="2.4.1.131"/>
    </reaction>
    <physiologicalReaction direction="left-to-right" evidence="12 14">
        <dbReference type="Rhea" id="RHEA:29524"/>
    </physiologicalReaction>
</comment>
<evidence type="ECO:0000256" key="9">
    <source>
        <dbReference type="ARBA" id="ARBA00022824"/>
    </source>
</evidence>
<dbReference type="GO" id="GO:0004377">
    <property type="term" value="F:GDP-Man:Man(3)GlcNAc(2)-PP-Dol alpha-1,2-mannosyltransferase activity"/>
    <property type="evidence" value="ECO:0007669"/>
    <property type="project" value="UniProtKB-UniRule"/>
</dbReference>
<evidence type="ECO:0000256" key="11">
    <source>
        <dbReference type="ARBA" id="ARBA00023136"/>
    </source>
</evidence>
<evidence type="ECO:0000256" key="6">
    <source>
        <dbReference type="ARBA" id="ARBA00022676"/>
    </source>
</evidence>
<keyword evidence="9 14" id="KW-0256">Endoplasmic reticulum</keyword>
<dbReference type="AlphaFoldDB" id="A0AAF3EA81"/>
<accession>A0AAF3EA81</accession>
<reference evidence="18" key="1">
    <citation type="submission" date="2024-02" db="UniProtKB">
        <authorList>
            <consortium name="WormBaseParasite"/>
        </authorList>
    </citation>
    <scope>IDENTIFICATION</scope>
</reference>
<dbReference type="SUPFAM" id="SSF53756">
    <property type="entry name" value="UDP-Glycosyltransferase/glycogen phosphorylase"/>
    <property type="match status" value="1"/>
</dbReference>
<dbReference type="Pfam" id="PF00534">
    <property type="entry name" value="Glycos_transf_1"/>
    <property type="match status" value="1"/>
</dbReference>
<evidence type="ECO:0000256" key="4">
    <source>
        <dbReference type="ARBA" id="ARBA00012645"/>
    </source>
</evidence>
<protein>
    <recommendedName>
        <fullName evidence="5 14">GDP-Man:Man(3)GlcNAc(2)-PP-Dol alpha-1,2-mannosyltransferase</fullName>
        <ecNumber evidence="4 14">2.4.1.131</ecNumber>
    </recommendedName>
</protein>
<dbReference type="InterPro" id="IPR031814">
    <property type="entry name" value="ALG11_N"/>
</dbReference>
<evidence type="ECO:0000259" key="16">
    <source>
        <dbReference type="Pfam" id="PF15924"/>
    </source>
</evidence>
<feature type="transmembrane region" description="Helical" evidence="14">
    <location>
        <begin position="100"/>
        <end position="118"/>
    </location>
</feature>
<evidence type="ECO:0000256" key="14">
    <source>
        <dbReference type="RuleBase" id="RU367051"/>
    </source>
</evidence>
<dbReference type="InterPro" id="IPR038013">
    <property type="entry name" value="ALG11"/>
</dbReference>